<dbReference type="RefSeq" id="WP_013113673.1">
    <property type="nucleotide sequence ID" value="NC_014150.1"/>
</dbReference>
<name>D5U977_BRAM5</name>
<protein>
    <submittedName>
        <fullName evidence="2">Uncharacterized protein</fullName>
    </submittedName>
</protein>
<dbReference type="AlphaFoldDB" id="D5U977"/>
<evidence type="ECO:0000313" key="3">
    <source>
        <dbReference type="Proteomes" id="UP000001915"/>
    </source>
</evidence>
<evidence type="ECO:0000256" key="1">
    <source>
        <dbReference type="SAM" id="Coils"/>
    </source>
</evidence>
<feature type="coiled-coil region" evidence="1">
    <location>
        <begin position="196"/>
        <end position="244"/>
    </location>
</feature>
<gene>
    <name evidence="2" type="ordered locus">Bmur_1156</name>
</gene>
<dbReference type="STRING" id="526224.Bmur_1156"/>
<keyword evidence="1" id="KW-0175">Coiled coil</keyword>
<sequence length="714" mass="87491">MKELRIYVNGKTKKISYTSEEDIKKENVYVIKKTRGIKKKEQPFTISKLIYDNNKFDKKEEKYITEIKLDSKNIYLFEIGLFIDIYNSIFKKLENKDLKYRTLVKLINDKEKLLHNKNSVKKEVRRYGEYHKNKLFEGYKLFKDTIYYKLEMLIIADNINYYYENKLKFDEIKTILHGKDDKAKIHLEYIKNIERNREASKQLEKVSIEKDNIEKELNKILIEKKEAEKELEETKKQLKLHADLLPILKKESINTDEYYIKNMSFEELKISIENINMLISSSKELNYINYYTIKKYILCLYYIFEREEINNLFDNIYLDKNIIYYDLHFYYFIFIIYTLNNKNKLDNKEYEEIINLYIEKYNTLKKEKSYLFDKAYNLDIAKRYELKNLNHDNYLKNDSYLHLTDKYNDYRDLFFEDDKDYYNFILFLCNKIKFGIYFNLADYQENIFINEYKEMNFEKSDNTINNITIQIEDTKIARKIAERFYFLKLITLEEYGMINTLLNDLLIELAYTHKQTIKNYIKDKNRILKSYDNIFNYIIYFYDSMKTDKLLSPVDYYFYKKIIKEQKIIDDYTSNFSLNESEIIEEAKERFINGNEENISDDNLDIFTKKMFDELEKDFNGYNYRYKRDSQFKIEAFFKMNHSMVIMITKYFYKDDIKENFIKNIEYLYKLQSYTSYLVHNKMMDYNNIFIYTYHYVFMFDDIELAKVLFSSVE</sequence>
<reference evidence="2 3" key="1">
    <citation type="journal article" date="2010" name="Stand. Genomic Sci.">
        <title>Complete genome sequence of Brachyspira murdochii type strain (56-150).</title>
        <authorList>
            <person name="Pati A."/>
            <person name="Sikorski J."/>
            <person name="Gronow S."/>
            <person name="Munk C."/>
            <person name="Lapidus A."/>
            <person name="Copeland A."/>
            <person name="Glavina Del Tio T."/>
            <person name="Nolan M."/>
            <person name="Lucas S."/>
            <person name="Chen F."/>
            <person name="Tice H."/>
            <person name="Cheng J.F."/>
            <person name="Han C."/>
            <person name="Detter J.C."/>
            <person name="Bruce D."/>
            <person name="Tapia R."/>
            <person name="Goodwin L."/>
            <person name="Pitluck S."/>
            <person name="Liolios K."/>
            <person name="Ivanova N."/>
            <person name="Mavromatis K."/>
            <person name="Mikhailova N."/>
            <person name="Chen A."/>
            <person name="Palaniappan K."/>
            <person name="Land M."/>
            <person name="Hauser L."/>
            <person name="Chang Y.J."/>
            <person name="Jeffries C.D."/>
            <person name="Spring S."/>
            <person name="Rohde M."/>
            <person name="Goker M."/>
            <person name="Bristow J."/>
            <person name="Eisen J.A."/>
            <person name="Markowitz V."/>
            <person name="Hugenholtz P."/>
            <person name="Kyrpides N.C."/>
            <person name="Klenk H.P."/>
        </authorList>
    </citation>
    <scope>NUCLEOTIDE SEQUENCE [LARGE SCALE GENOMIC DNA]</scope>
    <source>
        <strain evidence="3">ATCC 51284 / DSM 12563 / 56-150</strain>
    </source>
</reference>
<dbReference type="KEGG" id="brm:Bmur_1156"/>
<dbReference type="OrthoDB" id="308322at2"/>
<organism evidence="2 3">
    <name type="scientific">Brachyspira murdochii (strain ATCC 51284 / DSM 12563 / 56-150)</name>
    <name type="common">Serpulina murdochii</name>
    <dbReference type="NCBI Taxonomy" id="526224"/>
    <lineage>
        <taxon>Bacteria</taxon>
        <taxon>Pseudomonadati</taxon>
        <taxon>Spirochaetota</taxon>
        <taxon>Spirochaetia</taxon>
        <taxon>Brachyspirales</taxon>
        <taxon>Brachyspiraceae</taxon>
        <taxon>Brachyspira</taxon>
    </lineage>
</organism>
<evidence type="ECO:0000313" key="2">
    <source>
        <dbReference type="EMBL" id="ADG71250.1"/>
    </source>
</evidence>
<dbReference type="Proteomes" id="UP000001915">
    <property type="component" value="Chromosome"/>
</dbReference>
<dbReference type="EMBL" id="CP001959">
    <property type="protein sequence ID" value="ADG71250.1"/>
    <property type="molecule type" value="Genomic_DNA"/>
</dbReference>
<dbReference type="HOGENOM" id="CLU_386708_0_0_12"/>
<proteinExistence type="predicted"/>
<accession>D5U977</accession>